<dbReference type="Proteomes" id="UP000244903">
    <property type="component" value="Chromosome"/>
</dbReference>
<evidence type="ECO:0000256" key="2">
    <source>
        <dbReference type="SAM" id="Phobius"/>
    </source>
</evidence>
<accession>A0AAD0JTU9</accession>
<feature type="transmembrane region" description="Helical" evidence="2">
    <location>
        <begin position="12"/>
        <end position="33"/>
    </location>
</feature>
<dbReference type="RefSeq" id="WP_107745566.1">
    <property type="nucleotide sequence ID" value="NZ_CP015453.1"/>
</dbReference>
<proteinExistence type="predicted"/>
<sequence>MSGVGVGARARFGFTTVLAGSLTVALTGCALWADDADGPATPDREEPGPTLAAGPPPGDWQDVRSPTGLVYSVPPEWELGDPFGSPDPDGSEVPQDAGSDWGSGYVTTANAIADRGYCASAGLSFRTLAGISTVLPGDAREQAESASRAMADSIDRRFTRNGADVPVPEARSIGVSGVPAWYVSLRGAVRPPRDSCTPPTIRFDTVAVSTRASDGSPASLVFVLMSDEDEPGVQPEATIDAVVASLRYDNSV</sequence>
<dbReference type="InterPro" id="IPR058330">
    <property type="entry name" value="DUF8017"/>
</dbReference>
<evidence type="ECO:0000313" key="4">
    <source>
        <dbReference type="EMBL" id="AWH96512.1"/>
    </source>
</evidence>
<keyword evidence="5" id="KW-1185">Reference proteome</keyword>
<dbReference type="AlphaFoldDB" id="A0AAD0JTU9"/>
<evidence type="ECO:0000313" key="5">
    <source>
        <dbReference type="Proteomes" id="UP000244903"/>
    </source>
</evidence>
<feature type="region of interest" description="Disordered" evidence="1">
    <location>
        <begin position="36"/>
        <end position="101"/>
    </location>
</feature>
<gene>
    <name evidence="4" type="ORF">A6048_14580</name>
</gene>
<keyword evidence="2" id="KW-1133">Transmembrane helix</keyword>
<reference evidence="4 5" key="1">
    <citation type="submission" date="2016-04" db="EMBL/GenBank/DDBJ databases">
        <title>Complete genome sequence of the haloalkaliphilic hydrocarbon-degrading bacterium Dietzia psychralcaliphila ILA-1T, isolated from a drain of a fish product-processing plant.</title>
        <authorList>
            <person name="Zhao J."/>
            <person name="Hu B."/>
            <person name="Geng S."/>
            <person name="Nie Y."/>
            <person name="Tang Y."/>
        </authorList>
    </citation>
    <scope>NUCLEOTIDE SEQUENCE [LARGE SCALE GENOMIC DNA]</scope>
    <source>
        <strain evidence="4 5">ILA-1</strain>
    </source>
</reference>
<dbReference type="KEGG" id="dpc:A6048_14580"/>
<evidence type="ECO:0000259" key="3">
    <source>
        <dbReference type="Pfam" id="PF26056"/>
    </source>
</evidence>
<keyword evidence="2" id="KW-0812">Transmembrane</keyword>
<feature type="domain" description="DUF8017" evidence="3">
    <location>
        <begin position="57"/>
        <end position="247"/>
    </location>
</feature>
<keyword evidence="2" id="KW-0472">Membrane</keyword>
<dbReference type="Pfam" id="PF26056">
    <property type="entry name" value="DUF8017"/>
    <property type="match status" value="1"/>
</dbReference>
<name>A0AAD0JTU9_9ACTN</name>
<protein>
    <recommendedName>
        <fullName evidence="3">DUF8017 domain-containing protein</fullName>
    </recommendedName>
</protein>
<dbReference type="EMBL" id="CP015453">
    <property type="protein sequence ID" value="AWH96512.1"/>
    <property type="molecule type" value="Genomic_DNA"/>
</dbReference>
<evidence type="ECO:0000256" key="1">
    <source>
        <dbReference type="SAM" id="MobiDB-lite"/>
    </source>
</evidence>
<organism evidence="4 5">
    <name type="scientific">Dietzia psychralcaliphila</name>
    <dbReference type="NCBI Taxonomy" id="139021"/>
    <lineage>
        <taxon>Bacteria</taxon>
        <taxon>Bacillati</taxon>
        <taxon>Actinomycetota</taxon>
        <taxon>Actinomycetes</taxon>
        <taxon>Mycobacteriales</taxon>
        <taxon>Dietziaceae</taxon>
        <taxon>Dietzia</taxon>
    </lineage>
</organism>